<dbReference type="Proteomes" id="UP000469949">
    <property type="component" value="Unassembled WGS sequence"/>
</dbReference>
<dbReference type="SUPFAM" id="SSF47384">
    <property type="entry name" value="Homodimeric domain of signal transducing histidine kinase"/>
    <property type="match status" value="1"/>
</dbReference>
<dbReference type="InterPro" id="IPR003661">
    <property type="entry name" value="HisK_dim/P_dom"/>
</dbReference>
<proteinExistence type="predicted"/>
<feature type="domain" description="Response regulatory" evidence="7">
    <location>
        <begin position="718"/>
        <end position="828"/>
    </location>
</feature>
<sequence>MLDSVRISLKVLNAAQLALIAAGALALAWIGTAMLGGSPTADGAQRAALAGARAFAEAVDAELNGSVADARTVALLLRPEDAALGEAERSALLRDWLALNPRYSDAALIGPDGLVRAAADRRRTGSSVARQPWFARARHAGIVIATNDGDETAPFDVVLSLGMPGRAERIQLRAGPGFLDLGARLRQALDLPDTVGFTVRGADGRVLAGTPAAPWGEHRSASVPVQGGRERGSPGWIVTASAPPAAAAGGLPDGRLLILALAVVGGAAGLGYVLGGRAAQPLQRLAEGTAGPEEAAASPVREIAALSEAVSGRSQSTDAALALAGTGLDRIKGRLQTFEAMSGWTCWEIDPETRQVVWSDSDRTGTMSAPDHATDLADLAAWFEPADHALLDLTLDAARWADGPHDVVLRARAEGEEAVPEAERRVLVRFLREAGDGRRIHALSRAIEGGVSETPAGLNERRRNTVLRRVTDGIVHDFNDVLTIVQANLATLRRRHGLNPEPARLVDAALSGAERGAALTRRMLSLVRGEDEASLGTLAESDVGTTVEAALAFLQANVLRDVPVLNRVPGDLPRVLCAERILELVLLNLAVHVRDHGLYGFAVGAVEDVASGPKTTSQAADPVSAKPLAEAETGLNLGLSPGSYVRLLIASGQPEPGRRAEAPSRTALETAARLLAEIGAGWRPVCDGTGEEAFVAEIWLKAAEPRAEAPVFWQPALRVLLVESDGLVRASLAEALTELGHDVVQAASGEHALARLGEDAAFDAMVADQSMPVMTGLQLAATVVERYPEIRIILASPHGHLPAAARQFLQLDKPFRPDDLAAVLSAAVPQVRAA</sequence>
<dbReference type="Gene3D" id="3.30.450.20">
    <property type="entry name" value="PAS domain"/>
    <property type="match status" value="1"/>
</dbReference>
<reference evidence="8 9" key="1">
    <citation type="submission" date="2019-10" db="EMBL/GenBank/DDBJ databases">
        <title>Draft Genome Sequence of the Caffeine Degrading Methylotroph Methylorubrum populi PINKEL.</title>
        <authorList>
            <person name="Dawson S.C."/>
            <person name="Zhang X."/>
            <person name="Wright M.E."/>
            <person name="Sharma G."/>
            <person name="Langner J.T."/>
            <person name="Ditty J.L."/>
            <person name="Subuyuj G.A."/>
        </authorList>
    </citation>
    <scope>NUCLEOTIDE SEQUENCE [LARGE SCALE GENOMIC DNA]</scope>
    <source>
        <strain evidence="8 9">Pinkel</strain>
    </source>
</reference>
<organism evidence="8 9">
    <name type="scientific">Methylorubrum populi</name>
    <dbReference type="NCBI Taxonomy" id="223967"/>
    <lineage>
        <taxon>Bacteria</taxon>
        <taxon>Pseudomonadati</taxon>
        <taxon>Pseudomonadota</taxon>
        <taxon>Alphaproteobacteria</taxon>
        <taxon>Hyphomicrobiales</taxon>
        <taxon>Methylobacteriaceae</taxon>
        <taxon>Methylorubrum</taxon>
    </lineage>
</organism>
<name>A0A833N3P4_9HYPH</name>
<evidence type="ECO:0000256" key="1">
    <source>
        <dbReference type="ARBA" id="ARBA00000085"/>
    </source>
</evidence>
<evidence type="ECO:0000256" key="3">
    <source>
        <dbReference type="ARBA" id="ARBA00022553"/>
    </source>
</evidence>
<keyword evidence="6" id="KW-1133">Transmembrane helix</keyword>
<keyword evidence="6" id="KW-0472">Membrane</keyword>
<comment type="catalytic activity">
    <reaction evidence="1">
        <text>ATP + protein L-histidine = ADP + protein N-phospho-L-histidine.</text>
        <dbReference type="EC" id="2.7.13.3"/>
    </reaction>
</comment>
<keyword evidence="8" id="KW-0418">Kinase</keyword>
<dbReference type="InterPro" id="IPR011006">
    <property type="entry name" value="CheY-like_superfamily"/>
</dbReference>
<dbReference type="PANTHER" id="PTHR44591">
    <property type="entry name" value="STRESS RESPONSE REGULATOR PROTEIN 1"/>
    <property type="match status" value="1"/>
</dbReference>
<dbReference type="EMBL" id="WEKV01000007">
    <property type="protein sequence ID" value="KAB7786502.1"/>
    <property type="molecule type" value="Genomic_DNA"/>
</dbReference>
<dbReference type="Gene3D" id="1.10.287.130">
    <property type="match status" value="1"/>
</dbReference>
<dbReference type="InterPro" id="IPR036097">
    <property type="entry name" value="HisK_dim/P_sf"/>
</dbReference>
<dbReference type="GO" id="GO:0000155">
    <property type="term" value="F:phosphorelay sensor kinase activity"/>
    <property type="evidence" value="ECO:0007669"/>
    <property type="project" value="InterPro"/>
</dbReference>
<dbReference type="PANTHER" id="PTHR44591:SF25">
    <property type="entry name" value="CHEMOTAXIS TWO-COMPONENT RESPONSE REGULATOR"/>
    <property type="match status" value="1"/>
</dbReference>
<dbReference type="SUPFAM" id="SSF52172">
    <property type="entry name" value="CheY-like"/>
    <property type="match status" value="1"/>
</dbReference>
<evidence type="ECO:0000256" key="5">
    <source>
        <dbReference type="SAM" id="MobiDB-lite"/>
    </source>
</evidence>
<keyword evidence="3 4" id="KW-0597">Phosphoprotein</keyword>
<evidence type="ECO:0000313" key="9">
    <source>
        <dbReference type="Proteomes" id="UP000469949"/>
    </source>
</evidence>
<dbReference type="EC" id="2.7.13.3" evidence="2"/>
<dbReference type="PROSITE" id="PS50110">
    <property type="entry name" value="RESPONSE_REGULATORY"/>
    <property type="match status" value="1"/>
</dbReference>
<feature type="region of interest" description="Disordered" evidence="5">
    <location>
        <begin position="210"/>
        <end position="232"/>
    </location>
</feature>
<evidence type="ECO:0000259" key="7">
    <source>
        <dbReference type="PROSITE" id="PS50110"/>
    </source>
</evidence>
<dbReference type="Pfam" id="PF00072">
    <property type="entry name" value="Response_reg"/>
    <property type="match status" value="1"/>
</dbReference>
<evidence type="ECO:0000256" key="4">
    <source>
        <dbReference type="PROSITE-ProRule" id="PRU00169"/>
    </source>
</evidence>
<keyword evidence="6" id="KW-0812">Transmembrane</keyword>
<feature type="modified residue" description="4-aspartylphosphate" evidence="4">
    <location>
        <position position="768"/>
    </location>
</feature>
<dbReference type="Gene3D" id="3.40.50.2300">
    <property type="match status" value="1"/>
</dbReference>
<evidence type="ECO:0000256" key="6">
    <source>
        <dbReference type="SAM" id="Phobius"/>
    </source>
</evidence>
<evidence type="ECO:0000256" key="2">
    <source>
        <dbReference type="ARBA" id="ARBA00012438"/>
    </source>
</evidence>
<feature type="transmembrane region" description="Helical" evidence="6">
    <location>
        <begin position="12"/>
        <end position="36"/>
    </location>
</feature>
<gene>
    <name evidence="8" type="ORF">F8B43_1140</name>
</gene>
<accession>A0A833N3P4</accession>
<comment type="caution">
    <text evidence="8">The sequence shown here is derived from an EMBL/GenBank/DDBJ whole genome shotgun (WGS) entry which is preliminary data.</text>
</comment>
<dbReference type="InterPro" id="IPR001789">
    <property type="entry name" value="Sig_transdc_resp-reg_receiver"/>
</dbReference>
<dbReference type="SMART" id="SM00388">
    <property type="entry name" value="HisKA"/>
    <property type="match status" value="1"/>
</dbReference>
<protein>
    <recommendedName>
        <fullName evidence="2">histidine kinase</fullName>
        <ecNumber evidence="2">2.7.13.3</ecNumber>
    </recommendedName>
</protein>
<dbReference type="SMART" id="SM00448">
    <property type="entry name" value="REC"/>
    <property type="match status" value="1"/>
</dbReference>
<dbReference type="CDD" id="cd00082">
    <property type="entry name" value="HisKA"/>
    <property type="match status" value="1"/>
</dbReference>
<dbReference type="RefSeq" id="WP_152276292.1">
    <property type="nucleotide sequence ID" value="NZ_WEKV01000007.1"/>
</dbReference>
<dbReference type="InterPro" id="IPR050595">
    <property type="entry name" value="Bact_response_regulator"/>
</dbReference>
<dbReference type="AlphaFoldDB" id="A0A833N3P4"/>
<keyword evidence="8" id="KW-0808">Transferase</keyword>
<evidence type="ECO:0000313" key="8">
    <source>
        <dbReference type="EMBL" id="KAB7786502.1"/>
    </source>
</evidence>
<feature type="transmembrane region" description="Helical" evidence="6">
    <location>
        <begin position="256"/>
        <end position="275"/>
    </location>
</feature>